<dbReference type="FunFam" id="3.30.230.70:FF:000001">
    <property type="entry name" value="Polyribonucleotide nucleotidyltransferase"/>
    <property type="match status" value="1"/>
</dbReference>
<name>A0A2G6E162_9BACT</name>
<keyword evidence="4" id="KW-0694">RNA-binding</keyword>
<dbReference type="GO" id="GO:0000175">
    <property type="term" value="F:3'-5'-RNA exonuclease activity"/>
    <property type="evidence" value="ECO:0007669"/>
    <property type="project" value="TreeGrafter"/>
</dbReference>
<dbReference type="AlphaFoldDB" id="A0A2G6E162"/>
<sequence>MAVKNYSTEVGGKQLAVETGRLAGQAGGAVTVTYGETVVMATATMRKQRSEGMNYFPLFVDYEERYYAAGKIKGSRFIKREGRPSDQAILNGRVVDRTIRPLFDERMRNEVQVIITVLSVDKENDPVLLAVLASSLALGISNVPWSGPVAAVRVGEIGGAMKVNPVNEEMPTSPLNLLVSGTEEKINMIECGANQYSNEKTAEATKLAYQEIGKLARFQKEIIAEIGKEKTEVELTTPLEEFTAEIKAFLDEKDLAGAFYTKDKKEQTALMEVIEEALKEKVTKEYGEDAEALVKRQAEADLIYENYLNEVLHQRILEKDERPDGRGLEELRKISAAVSILPRPHGTGLFQRGETQALTVTTLGAPGDEQIIDTMETDEKKRYIHHYNFPPYSVGEVGFMRGPGRREIGHGALAEKAILPVLPDKD</sequence>
<protein>
    <recommendedName>
        <fullName evidence="1">polyribonucleotide nucleotidyltransferase</fullName>
        <ecNumber evidence="1">2.7.7.8</ecNumber>
    </recommendedName>
</protein>
<feature type="domain" description="Exoribonuclease phosphorolytic" evidence="6">
    <location>
        <begin position="147"/>
        <end position="210"/>
    </location>
</feature>
<accession>A0A2G6E162</accession>
<reference evidence="7 8" key="1">
    <citation type="submission" date="2017-10" db="EMBL/GenBank/DDBJ databases">
        <title>Novel microbial diversity and functional potential in the marine mammal oral microbiome.</title>
        <authorList>
            <person name="Dudek N.K."/>
            <person name="Sun C.L."/>
            <person name="Burstein D."/>
            <person name="Kantor R.S."/>
            <person name="Aliaga Goltsman D.S."/>
            <person name="Bik E.M."/>
            <person name="Thomas B.C."/>
            <person name="Banfield J.F."/>
            <person name="Relman D.A."/>
        </authorList>
    </citation>
    <scope>NUCLEOTIDE SEQUENCE [LARGE SCALE GENOMIC DNA]</scope>
    <source>
        <strain evidence="7">DOLZORAL124_49_17</strain>
    </source>
</reference>
<dbReference type="GO" id="GO:0005829">
    <property type="term" value="C:cytosol"/>
    <property type="evidence" value="ECO:0007669"/>
    <property type="project" value="TreeGrafter"/>
</dbReference>
<evidence type="ECO:0000313" key="7">
    <source>
        <dbReference type="EMBL" id="PID55501.1"/>
    </source>
</evidence>
<gene>
    <name evidence="7" type="ORF">CSB45_15705</name>
</gene>
<dbReference type="SUPFAM" id="SSF55666">
    <property type="entry name" value="Ribonuclease PH domain 2-like"/>
    <property type="match status" value="1"/>
</dbReference>
<dbReference type="Proteomes" id="UP000229740">
    <property type="component" value="Unassembled WGS sequence"/>
</dbReference>
<dbReference type="Pfam" id="PF03725">
    <property type="entry name" value="RNase_PH_C"/>
    <property type="match status" value="1"/>
</dbReference>
<dbReference type="GO" id="GO:0006396">
    <property type="term" value="P:RNA processing"/>
    <property type="evidence" value="ECO:0007669"/>
    <property type="project" value="InterPro"/>
</dbReference>
<dbReference type="GO" id="GO:0004654">
    <property type="term" value="F:polyribonucleotide nucleotidyltransferase activity"/>
    <property type="evidence" value="ECO:0007669"/>
    <property type="project" value="UniProtKB-EC"/>
</dbReference>
<evidence type="ECO:0000313" key="8">
    <source>
        <dbReference type="Proteomes" id="UP000229740"/>
    </source>
</evidence>
<evidence type="ECO:0000256" key="2">
    <source>
        <dbReference type="ARBA" id="ARBA00022679"/>
    </source>
</evidence>
<organism evidence="7 8">
    <name type="scientific">candidate division KSB3 bacterium</name>
    <dbReference type="NCBI Taxonomy" id="2044937"/>
    <lineage>
        <taxon>Bacteria</taxon>
        <taxon>candidate division KSB3</taxon>
    </lineage>
</organism>
<dbReference type="NCBIfam" id="NF008805">
    <property type="entry name" value="PRK11824.1"/>
    <property type="match status" value="1"/>
</dbReference>
<evidence type="ECO:0000256" key="4">
    <source>
        <dbReference type="ARBA" id="ARBA00022884"/>
    </source>
</evidence>
<feature type="domain" description="Exoribonuclease phosphorolytic" evidence="5">
    <location>
        <begin position="13"/>
        <end position="144"/>
    </location>
</feature>
<evidence type="ECO:0000256" key="1">
    <source>
        <dbReference type="ARBA" id="ARBA00012416"/>
    </source>
</evidence>
<evidence type="ECO:0000259" key="6">
    <source>
        <dbReference type="Pfam" id="PF03725"/>
    </source>
</evidence>
<feature type="domain" description="Exoribonuclease phosphorolytic" evidence="5">
    <location>
        <begin position="330"/>
        <end position="424"/>
    </location>
</feature>
<dbReference type="InterPro" id="IPR036345">
    <property type="entry name" value="ExoRNase_PH_dom2_sf"/>
</dbReference>
<evidence type="ECO:0000256" key="3">
    <source>
        <dbReference type="ARBA" id="ARBA00022695"/>
    </source>
</evidence>
<dbReference type="InterPro" id="IPR036456">
    <property type="entry name" value="PNPase_PH_RNA-bd_sf"/>
</dbReference>
<keyword evidence="3" id="KW-0548">Nucleotidyltransferase</keyword>
<dbReference type="Pfam" id="PF01138">
    <property type="entry name" value="RNase_PH"/>
    <property type="match status" value="2"/>
</dbReference>
<dbReference type="SUPFAM" id="SSF54211">
    <property type="entry name" value="Ribosomal protein S5 domain 2-like"/>
    <property type="match status" value="2"/>
</dbReference>
<dbReference type="GO" id="GO:0003723">
    <property type="term" value="F:RNA binding"/>
    <property type="evidence" value="ECO:0007669"/>
    <property type="project" value="UniProtKB-KW"/>
</dbReference>
<dbReference type="InterPro" id="IPR020568">
    <property type="entry name" value="Ribosomal_Su5_D2-typ_SF"/>
</dbReference>
<dbReference type="SUPFAM" id="SSF46915">
    <property type="entry name" value="Polynucleotide phosphorylase/guanosine pentaphosphate synthase (PNPase/GPSI), domain 3"/>
    <property type="match status" value="1"/>
</dbReference>
<feature type="non-terminal residue" evidence="7">
    <location>
        <position position="426"/>
    </location>
</feature>
<dbReference type="EMBL" id="PDPS01000087">
    <property type="protein sequence ID" value="PID55501.1"/>
    <property type="molecule type" value="Genomic_DNA"/>
</dbReference>
<dbReference type="Gene3D" id="3.30.230.70">
    <property type="entry name" value="GHMP Kinase, N-terminal domain"/>
    <property type="match status" value="2"/>
</dbReference>
<dbReference type="InterPro" id="IPR027408">
    <property type="entry name" value="PNPase/RNase_PH_dom_sf"/>
</dbReference>
<dbReference type="EC" id="2.7.7.8" evidence="1"/>
<dbReference type="InterPro" id="IPR015847">
    <property type="entry name" value="ExoRNase_PH_dom2"/>
</dbReference>
<dbReference type="PANTHER" id="PTHR11252:SF0">
    <property type="entry name" value="POLYRIBONUCLEOTIDE NUCLEOTIDYLTRANSFERASE 1, MITOCHONDRIAL"/>
    <property type="match status" value="1"/>
</dbReference>
<dbReference type="InterPro" id="IPR001247">
    <property type="entry name" value="ExoRNase_PH_dom1"/>
</dbReference>
<dbReference type="PANTHER" id="PTHR11252">
    <property type="entry name" value="POLYRIBONUCLEOTIDE NUCLEOTIDYLTRANSFERASE"/>
    <property type="match status" value="1"/>
</dbReference>
<dbReference type="GO" id="GO:0006402">
    <property type="term" value="P:mRNA catabolic process"/>
    <property type="evidence" value="ECO:0007669"/>
    <property type="project" value="InterPro"/>
</dbReference>
<comment type="caution">
    <text evidence="7">The sequence shown here is derived from an EMBL/GenBank/DDBJ whole genome shotgun (WGS) entry which is preliminary data.</text>
</comment>
<dbReference type="InterPro" id="IPR012162">
    <property type="entry name" value="PNPase"/>
</dbReference>
<evidence type="ECO:0000259" key="5">
    <source>
        <dbReference type="Pfam" id="PF01138"/>
    </source>
</evidence>
<proteinExistence type="predicted"/>
<keyword evidence="2 7" id="KW-0808">Transferase</keyword>